<organism evidence="14 15">
    <name type="scientific">Nyssa sinensis</name>
    <dbReference type="NCBI Taxonomy" id="561372"/>
    <lineage>
        <taxon>Eukaryota</taxon>
        <taxon>Viridiplantae</taxon>
        <taxon>Streptophyta</taxon>
        <taxon>Embryophyta</taxon>
        <taxon>Tracheophyta</taxon>
        <taxon>Spermatophyta</taxon>
        <taxon>Magnoliopsida</taxon>
        <taxon>eudicotyledons</taxon>
        <taxon>Gunneridae</taxon>
        <taxon>Pentapetalae</taxon>
        <taxon>asterids</taxon>
        <taxon>Cornales</taxon>
        <taxon>Nyssaceae</taxon>
        <taxon>Nyssa</taxon>
    </lineage>
</organism>
<name>A0A5J4ZZ92_9ASTE</name>
<evidence type="ECO:0000256" key="4">
    <source>
        <dbReference type="ARBA" id="ARBA00023015"/>
    </source>
</evidence>
<evidence type="ECO:0000256" key="6">
    <source>
        <dbReference type="ARBA" id="ARBA00023125"/>
    </source>
</evidence>
<dbReference type="InterPro" id="IPR000232">
    <property type="entry name" value="HSF_DNA-bd"/>
</dbReference>
<comment type="similarity">
    <text evidence="2 11">Belongs to the HSF family.</text>
</comment>
<dbReference type="GO" id="GO:0034605">
    <property type="term" value="P:cellular response to heat"/>
    <property type="evidence" value="ECO:0007669"/>
    <property type="project" value="TreeGrafter"/>
</dbReference>
<dbReference type="FunFam" id="1.10.10.10:FF:000057">
    <property type="entry name" value="Heat shock transcription factor 1"/>
    <property type="match status" value="1"/>
</dbReference>
<evidence type="ECO:0000256" key="11">
    <source>
        <dbReference type="RuleBase" id="RU004020"/>
    </source>
</evidence>
<dbReference type="EMBL" id="CM018047">
    <property type="protein sequence ID" value="KAA8523264.1"/>
    <property type="molecule type" value="Genomic_DNA"/>
</dbReference>
<feature type="domain" description="HSF-type DNA-binding" evidence="13">
    <location>
        <begin position="111"/>
        <end position="135"/>
    </location>
</feature>
<keyword evidence="7" id="KW-0804">Transcription</keyword>
<feature type="compositionally biased region" description="Gly residues" evidence="12">
    <location>
        <begin position="23"/>
        <end position="33"/>
    </location>
</feature>
<protein>
    <recommendedName>
        <fullName evidence="10">Heat stress transcription factor</fullName>
    </recommendedName>
</protein>
<dbReference type="GO" id="GO:0003700">
    <property type="term" value="F:DNA-binding transcription factor activity"/>
    <property type="evidence" value="ECO:0007669"/>
    <property type="project" value="InterPro"/>
</dbReference>
<evidence type="ECO:0000256" key="8">
    <source>
        <dbReference type="ARBA" id="ARBA00023242"/>
    </source>
</evidence>
<evidence type="ECO:0000256" key="12">
    <source>
        <dbReference type="SAM" id="MobiDB-lite"/>
    </source>
</evidence>
<dbReference type="Proteomes" id="UP000325577">
    <property type="component" value="Linkage Group LG4"/>
</dbReference>
<evidence type="ECO:0000313" key="15">
    <source>
        <dbReference type="Proteomes" id="UP000325577"/>
    </source>
</evidence>
<evidence type="ECO:0000256" key="5">
    <source>
        <dbReference type="ARBA" id="ARBA00023016"/>
    </source>
</evidence>
<dbReference type="OrthoDB" id="60033at2759"/>
<sequence>METIAIKQEEIVMIDDDTDVSGASGGDGGGDGGLTEKEKAVGGGAGGVSWSSSPAPVPKPIEGLHEAGPPPFLKKTFAIVEDPNTDSIISWNDTRQSFIVWDCHKFSSDLLPKHFKHSNFSSFIRQLNTYGFKKIDSDRWEFANEGFQRGKRHLLKNIKRRNKPSQCMQQVAAAASSPWVDTANFEMEVEIEKLRKDQNTMKLEILKLKQQHEETQSGLAAVKERLRSTACKQQQVIIFMAKAFNQSFIQQFIQHLRQKRELGSGGIAKKRRLFAPPAKESPVKAIDTTNQIVDCSNQKQEELATVQSDIQTLFSSSVDENQSRSPNQYRTANLSSGTCKHLSSENLLLWEKLLEDDLIYENEAGGDMAQHQSEFVLELEDLIAKPPDWGGCVKELVEQVGLS</sequence>
<evidence type="ECO:0000259" key="13">
    <source>
        <dbReference type="PROSITE" id="PS00434"/>
    </source>
</evidence>
<dbReference type="PROSITE" id="PS00434">
    <property type="entry name" value="HSF_DOMAIN"/>
    <property type="match status" value="1"/>
</dbReference>
<evidence type="ECO:0000256" key="7">
    <source>
        <dbReference type="ARBA" id="ARBA00023163"/>
    </source>
</evidence>
<evidence type="ECO:0000256" key="9">
    <source>
        <dbReference type="ARBA" id="ARBA00055747"/>
    </source>
</evidence>
<keyword evidence="8" id="KW-0539">Nucleus</keyword>
<dbReference type="GO" id="GO:0006357">
    <property type="term" value="P:regulation of transcription by RNA polymerase II"/>
    <property type="evidence" value="ECO:0007669"/>
    <property type="project" value="TreeGrafter"/>
</dbReference>
<dbReference type="PANTHER" id="PTHR10015:SF448">
    <property type="entry name" value="HEAT STRESS TRANSCRIPTION FACTOR A-7A-LIKE"/>
    <property type="match status" value="1"/>
</dbReference>
<dbReference type="Pfam" id="PF00447">
    <property type="entry name" value="HSF_DNA-bind"/>
    <property type="match status" value="1"/>
</dbReference>
<feature type="region of interest" description="Disordered" evidence="12">
    <location>
        <begin position="16"/>
        <end position="55"/>
    </location>
</feature>
<dbReference type="AlphaFoldDB" id="A0A5J4ZZ92"/>
<keyword evidence="15" id="KW-1185">Reference proteome</keyword>
<dbReference type="GO" id="GO:0005634">
    <property type="term" value="C:nucleus"/>
    <property type="evidence" value="ECO:0007669"/>
    <property type="project" value="UniProtKB-SubCell"/>
</dbReference>
<keyword evidence="6" id="KW-0238">DNA-binding</keyword>
<dbReference type="PRINTS" id="PR00056">
    <property type="entry name" value="HSFDOMAIN"/>
</dbReference>
<reference evidence="14 15" key="1">
    <citation type="submission" date="2019-09" db="EMBL/GenBank/DDBJ databases">
        <title>A chromosome-level genome assembly of the Chinese tupelo Nyssa sinensis.</title>
        <authorList>
            <person name="Yang X."/>
            <person name="Kang M."/>
            <person name="Yang Y."/>
            <person name="Xiong H."/>
            <person name="Wang M."/>
            <person name="Zhang Z."/>
            <person name="Wang Z."/>
            <person name="Wu H."/>
            <person name="Ma T."/>
            <person name="Liu J."/>
            <person name="Xi Z."/>
        </authorList>
    </citation>
    <scope>NUCLEOTIDE SEQUENCE [LARGE SCALE GENOMIC DNA]</scope>
    <source>
        <strain evidence="14">J267</strain>
        <tissue evidence="14">Leaf</tissue>
    </source>
</reference>
<keyword evidence="4" id="KW-0805">Transcription regulation</keyword>
<evidence type="ECO:0000256" key="2">
    <source>
        <dbReference type="ARBA" id="ARBA00006403"/>
    </source>
</evidence>
<dbReference type="SUPFAM" id="SSF46785">
    <property type="entry name" value="Winged helix' DNA-binding domain"/>
    <property type="match status" value="1"/>
</dbReference>
<comment type="subcellular location">
    <subcellularLocation>
        <location evidence="1">Nucleus</location>
    </subcellularLocation>
</comment>
<keyword evidence="3" id="KW-0597">Phosphoprotein</keyword>
<dbReference type="PANTHER" id="PTHR10015">
    <property type="entry name" value="HEAT SHOCK TRANSCRIPTION FACTOR"/>
    <property type="match status" value="1"/>
</dbReference>
<evidence type="ECO:0000256" key="3">
    <source>
        <dbReference type="ARBA" id="ARBA00022553"/>
    </source>
</evidence>
<proteinExistence type="inferred from homology"/>
<dbReference type="SMART" id="SM00415">
    <property type="entry name" value="HSF"/>
    <property type="match status" value="1"/>
</dbReference>
<keyword evidence="5" id="KW-0346">Stress response</keyword>
<evidence type="ECO:0000256" key="10">
    <source>
        <dbReference type="ARBA" id="ARBA00081483"/>
    </source>
</evidence>
<dbReference type="Gene3D" id="1.10.10.10">
    <property type="entry name" value="Winged helix-like DNA-binding domain superfamily/Winged helix DNA-binding domain"/>
    <property type="match status" value="1"/>
</dbReference>
<dbReference type="InterPro" id="IPR036390">
    <property type="entry name" value="WH_DNA-bd_sf"/>
</dbReference>
<accession>A0A5J4ZZ92</accession>
<evidence type="ECO:0000256" key="1">
    <source>
        <dbReference type="ARBA" id="ARBA00004123"/>
    </source>
</evidence>
<comment type="function">
    <text evidence="9">DNA-binding protein that specifically binds heat shock promoter elements (HSE) and activates transcription.</text>
</comment>
<dbReference type="GO" id="GO:0000978">
    <property type="term" value="F:RNA polymerase II cis-regulatory region sequence-specific DNA binding"/>
    <property type="evidence" value="ECO:0007669"/>
    <property type="project" value="TreeGrafter"/>
</dbReference>
<gene>
    <name evidence="14" type="ORF">F0562_009687</name>
</gene>
<evidence type="ECO:0000313" key="14">
    <source>
        <dbReference type="EMBL" id="KAA8523264.1"/>
    </source>
</evidence>
<dbReference type="InterPro" id="IPR036388">
    <property type="entry name" value="WH-like_DNA-bd_sf"/>
</dbReference>